<comment type="caution">
    <text evidence="2">The sequence shown here is derived from an EMBL/GenBank/DDBJ whole genome shotgun (WGS) entry which is preliminary data.</text>
</comment>
<accession>A0A059FBG8</accession>
<gene>
    <name evidence="2" type="ORF">HHI_15568</name>
</gene>
<evidence type="ECO:0000313" key="3">
    <source>
        <dbReference type="Proteomes" id="UP000025061"/>
    </source>
</evidence>
<dbReference type="EMBL" id="ARYI01000017">
    <property type="protein sequence ID" value="KCZ87883.1"/>
    <property type="molecule type" value="Genomic_DNA"/>
</dbReference>
<dbReference type="AlphaFoldDB" id="A0A059FBG8"/>
<dbReference type="SUPFAM" id="SSF54427">
    <property type="entry name" value="NTF2-like"/>
    <property type="match status" value="1"/>
</dbReference>
<dbReference type="OrthoDB" id="582835at2"/>
<dbReference type="NCBIfam" id="TIGR02096">
    <property type="entry name" value="ketosteroid isomerase-related protein"/>
    <property type="match status" value="1"/>
</dbReference>
<proteinExistence type="predicted"/>
<dbReference type="Pfam" id="PF12680">
    <property type="entry name" value="SnoaL_2"/>
    <property type="match status" value="1"/>
</dbReference>
<dbReference type="InterPro" id="IPR032710">
    <property type="entry name" value="NTF2-like_dom_sf"/>
</dbReference>
<organism evidence="2 3">
    <name type="scientific">Hyphomonas hirschiana VP5</name>
    <dbReference type="NCBI Taxonomy" id="1280951"/>
    <lineage>
        <taxon>Bacteria</taxon>
        <taxon>Pseudomonadati</taxon>
        <taxon>Pseudomonadota</taxon>
        <taxon>Alphaproteobacteria</taxon>
        <taxon>Hyphomonadales</taxon>
        <taxon>Hyphomonadaceae</taxon>
        <taxon>Hyphomonas</taxon>
    </lineage>
</organism>
<dbReference type="RefSeq" id="WP_011647298.1">
    <property type="nucleotide sequence ID" value="NZ_ARYI01000017.1"/>
</dbReference>
<keyword evidence="3" id="KW-1185">Reference proteome</keyword>
<protein>
    <recommendedName>
        <fullName evidence="1">SnoaL-like domain-containing protein</fullName>
    </recommendedName>
</protein>
<sequence>MPTTPDLIARYYAAFNAKDWAAMAACVSETINHFVNEGDKRGGRAAFADFIAHMDDCYDETLTDIVVMASPDGTRASAEFIVNGVYKKTDAGLPPATGQTYRLPAGAFFDVKDGEITRVTTYYNLKEWIRQVS</sequence>
<dbReference type="InterPro" id="IPR011721">
    <property type="entry name" value="CHP02096"/>
</dbReference>
<dbReference type="PATRIC" id="fig|1280951.3.peg.3141"/>
<feature type="domain" description="SnoaL-like" evidence="1">
    <location>
        <begin position="9"/>
        <end position="119"/>
    </location>
</feature>
<dbReference type="Proteomes" id="UP000025061">
    <property type="component" value="Unassembled WGS sequence"/>
</dbReference>
<dbReference type="InterPro" id="IPR037401">
    <property type="entry name" value="SnoaL-like"/>
</dbReference>
<reference evidence="2 3" key="1">
    <citation type="submission" date="2013-04" db="EMBL/GenBank/DDBJ databases">
        <title>Hyphomonas hirschiana VP5 Genome Sequencing.</title>
        <authorList>
            <person name="Lai Q."/>
            <person name="Shao Z."/>
        </authorList>
    </citation>
    <scope>NUCLEOTIDE SEQUENCE [LARGE SCALE GENOMIC DNA]</scope>
    <source>
        <strain evidence="2 3">VP5</strain>
    </source>
</reference>
<name>A0A059FBG8_9PROT</name>
<evidence type="ECO:0000259" key="1">
    <source>
        <dbReference type="Pfam" id="PF12680"/>
    </source>
</evidence>
<evidence type="ECO:0000313" key="2">
    <source>
        <dbReference type="EMBL" id="KCZ87883.1"/>
    </source>
</evidence>
<dbReference type="Gene3D" id="3.10.450.50">
    <property type="match status" value="1"/>
</dbReference>